<dbReference type="InParanoid" id="A0A286XY48"/>
<dbReference type="GO" id="GO:0006898">
    <property type="term" value="P:receptor-mediated endocytosis"/>
    <property type="evidence" value="ECO:0007669"/>
    <property type="project" value="InterPro"/>
</dbReference>
<dbReference type="GO" id="GO:0005615">
    <property type="term" value="C:extracellular space"/>
    <property type="evidence" value="ECO:0007669"/>
    <property type="project" value="UniProtKB-KW"/>
</dbReference>
<evidence type="ECO:0000256" key="7">
    <source>
        <dbReference type="ARBA" id="ARBA00022729"/>
    </source>
</evidence>
<dbReference type="GO" id="GO:0030307">
    <property type="term" value="P:positive regulation of cell growth"/>
    <property type="evidence" value="ECO:0007669"/>
    <property type="project" value="InterPro"/>
</dbReference>
<dbReference type="GO" id="GO:0034612">
    <property type="term" value="P:response to tumor necrosis factor"/>
    <property type="evidence" value="ECO:0007669"/>
    <property type="project" value="InterPro"/>
</dbReference>
<evidence type="ECO:0000256" key="14">
    <source>
        <dbReference type="SAM" id="Phobius"/>
    </source>
</evidence>
<dbReference type="GeneTree" id="ENSGT00390000002148"/>
<dbReference type="FunCoup" id="A0A286XY48">
    <property type="interactions" value="385"/>
</dbReference>
<reference evidence="16" key="2">
    <citation type="submission" date="2025-08" db="UniProtKB">
        <authorList>
            <consortium name="Ensembl"/>
        </authorList>
    </citation>
    <scope>IDENTIFICATION</scope>
    <source>
        <strain evidence="16">2N</strain>
    </source>
</reference>
<evidence type="ECO:0000313" key="16">
    <source>
        <dbReference type="Ensembl" id="ENSCPOP00000030214.1"/>
    </source>
</evidence>
<keyword evidence="6 14" id="KW-0812">Transmembrane</keyword>
<dbReference type="InterPro" id="IPR048585">
    <property type="entry name" value="CXCL16_dom"/>
</dbReference>
<protein>
    <recommendedName>
        <fullName evidence="3">C-X-C motif chemokine 16</fullName>
    </recommendedName>
    <alternativeName>
        <fullName evidence="12">Transmembrane chemokine CXCL16</fullName>
    </alternativeName>
</protein>
<keyword evidence="8 14" id="KW-1133">Transmembrane helix</keyword>
<dbReference type="GO" id="GO:0010818">
    <property type="term" value="P:T cell chemotaxis"/>
    <property type="evidence" value="ECO:0007669"/>
    <property type="project" value="TreeGrafter"/>
</dbReference>
<feature type="region of interest" description="Disordered" evidence="13">
    <location>
        <begin position="95"/>
        <end position="124"/>
    </location>
</feature>
<dbReference type="GO" id="GO:0016020">
    <property type="term" value="C:membrane"/>
    <property type="evidence" value="ECO:0007669"/>
    <property type="project" value="UniProtKB-SubCell"/>
</dbReference>
<dbReference type="GO" id="GO:0005044">
    <property type="term" value="F:scavenger receptor activity"/>
    <property type="evidence" value="ECO:0007669"/>
    <property type="project" value="InterPro"/>
</dbReference>
<evidence type="ECO:0000256" key="2">
    <source>
        <dbReference type="ARBA" id="ARBA00010665"/>
    </source>
</evidence>
<dbReference type="OrthoDB" id="9836360at2759"/>
<evidence type="ECO:0000256" key="5">
    <source>
        <dbReference type="ARBA" id="ARBA00022514"/>
    </source>
</evidence>
<reference evidence="17" key="1">
    <citation type="journal article" date="2011" name="Nature">
        <title>A high-resolution map of human evolutionary constraint using 29 mammals.</title>
        <authorList>
            <person name="Lindblad-Toh K."/>
            <person name="Garber M."/>
            <person name="Zuk O."/>
            <person name="Lin M.F."/>
            <person name="Parker B.J."/>
            <person name="Washietl S."/>
            <person name="Kheradpour P."/>
            <person name="Ernst J."/>
            <person name="Jordan G."/>
            <person name="Mauceli E."/>
            <person name="Ward L.D."/>
            <person name="Lowe C.B."/>
            <person name="Holloway A.K."/>
            <person name="Clamp M."/>
            <person name="Gnerre S."/>
            <person name="Alfoldi J."/>
            <person name="Beal K."/>
            <person name="Chang J."/>
            <person name="Clawson H."/>
            <person name="Cuff J."/>
            <person name="Di Palma F."/>
            <person name="Fitzgerald S."/>
            <person name="Flicek P."/>
            <person name="Guttman M."/>
            <person name="Hubisz M.J."/>
            <person name="Jaffe D.B."/>
            <person name="Jungreis I."/>
            <person name="Kent W.J."/>
            <person name="Kostka D."/>
            <person name="Lara M."/>
            <person name="Martins A.L."/>
            <person name="Massingham T."/>
            <person name="Moltke I."/>
            <person name="Raney B.J."/>
            <person name="Rasmussen M.D."/>
            <person name="Robinson J."/>
            <person name="Stark A."/>
            <person name="Vilella A.J."/>
            <person name="Wen J."/>
            <person name="Xie X."/>
            <person name="Zody M.C."/>
            <person name="Baldwin J."/>
            <person name="Bloom T."/>
            <person name="Chin C.W."/>
            <person name="Heiman D."/>
            <person name="Nicol R."/>
            <person name="Nusbaum C."/>
            <person name="Young S."/>
            <person name="Wilkinson J."/>
            <person name="Worley K.C."/>
            <person name="Kovar C.L."/>
            <person name="Muzny D.M."/>
            <person name="Gibbs R.A."/>
            <person name="Cree A."/>
            <person name="Dihn H.H."/>
            <person name="Fowler G."/>
            <person name="Jhangiani S."/>
            <person name="Joshi V."/>
            <person name="Lee S."/>
            <person name="Lewis L.R."/>
            <person name="Nazareth L.V."/>
            <person name="Okwuonu G."/>
            <person name="Santibanez J."/>
            <person name="Warren W.C."/>
            <person name="Mardis E.R."/>
            <person name="Weinstock G.M."/>
            <person name="Wilson R.K."/>
            <person name="Delehaunty K."/>
            <person name="Dooling D."/>
            <person name="Fronik C."/>
            <person name="Fulton L."/>
            <person name="Fulton B."/>
            <person name="Graves T."/>
            <person name="Minx P."/>
            <person name="Sodergren E."/>
            <person name="Birney E."/>
            <person name="Margulies E.H."/>
            <person name="Herrero J."/>
            <person name="Green E.D."/>
            <person name="Haussler D."/>
            <person name="Siepel A."/>
            <person name="Goldman N."/>
            <person name="Pollard K.S."/>
            <person name="Pedersen J.S."/>
            <person name="Lander E.S."/>
            <person name="Kellis M."/>
        </authorList>
    </citation>
    <scope>NUCLEOTIDE SEQUENCE [LARGE SCALE GENOMIC DNA]</scope>
    <source>
        <strain evidence="17">2N</strain>
    </source>
</reference>
<evidence type="ECO:0000256" key="3">
    <source>
        <dbReference type="ARBA" id="ARBA00017995"/>
    </source>
</evidence>
<gene>
    <name evidence="16" type="primary">Cxcl16</name>
</gene>
<evidence type="ECO:0000256" key="12">
    <source>
        <dbReference type="ARBA" id="ARBA00032815"/>
    </source>
</evidence>
<organism evidence="16 17">
    <name type="scientific">Cavia porcellus</name>
    <name type="common">Guinea pig</name>
    <dbReference type="NCBI Taxonomy" id="10141"/>
    <lineage>
        <taxon>Eukaryota</taxon>
        <taxon>Metazoa</taxon>
        <taxon>Chordata</taxon>
        <taxon>Craniata</taxon>
        <taxon>Vertebrata</taxon>
        <taxon>Euteleostomi</taxon>
        <taxon>Mammalia</taxon>
        <taxon>Eutheria</taxon>
        <taxon>Euarchontoglires</taxon>
        <taxon>Glires</taxon>
        <taxon>Rodentia</taxon>
        <taxon>Hystricomorpha</taxon>
        <taxon>Caviidae</taxon>
        <taxon>Cavia</taxon>
    </lineage>
</organism>
<keyword evidence="5" id="KW-0202">Cytokine</keyword>
<evidence type="ECO:0000256" key="13">
    <source>
        <dbReference type="SAM" id="MobiDB-lite"/>
    </source>
</evidence>
<dbReference type="InterPro" id="IPR026296">
    <property type="entry name" value="CXCL16"/>
</dbReference>
<dbReference type="KEGG" id="cpoc:101787378"/>
<dbReference type="PANTHER" id="PTHR14385:SF0">
    <property type="entry name" value="C-X-C MOTIF CHEMOKINE 16"/>
    <property type="match status" value="1"/>
</dbReference>
<dbReference type="Ensembl" id="ENSCPOT00000043390.1">
    <property type="protein sequence ID" value="ENSCPOP00000030214.1"/>
    <property type="gene ID" value="ENSCPOG00000032022.1"/>
</dbReference>
<dbReference type="VEuPathDB" id="HostDB:ENSCPOG00000032022"/>
<evidence type="ECO:0000256" key="6">
    <source>
        <dbReference type="ARBA" id="ARBA00022692"/>
    </source>
</evidence>
<name>A0A286XY48_CAVPO</name>
<keyword evidence="9 14" id="KW-0472">Membrane</keyword>
<feature type="transmembrane region" description="Helical" evidence="14">
    <location>
        <begin position="177"/>
        <end position="199"/>
    </location>
</feature>
<sequence length="217" mass="23318">PRLSASGDGNEGSIAGSCHCDKTVSSDLVTAQLVTHVRKYVKGYQLCAPLTYRFQLYSQSVCGGSRDQWVLEVVSCLDRGECGHAYRKNPVHQKIFASPGTPIPRPTEGHSPESSTPAQKYPPSALQSITKPTLLPGTHSLDTRLTHLSETSTPMVGYGLEAGHRAMENQQGAIGSASAVVSVVLGATVVIAIGVFFCIRRQRRTRQLQQYTPGVIA</sequence>
<proteinExistence type="inferred from homology"/>
<dbReference type="GO" id="GO:0008009">
    <property type="term" value="F:chemokine activity"/>
    <property type="evidence" value="ECO:0007669"/>
    <property type="project" value="InterPro"/>
</dbReference>
<evidence type="ECO:0000256" key="4">
    <source>
        <dbReference type="ARBA" id="ARBA00022500"/>
    </source>
</evidence>
<comment type="subcellular location">
    <subcellularLocation>
        <location evidence="1">Membrane</location>
        <topology evidence="1">Single-pass type I membrane protein</topology>
    </subcellularLocation>
</comment>
<accession>A0A286XY48</accession>
<evidence type="ECO:0000256" key="9">
    <source>
        <dbReference type="ARBA" id="ARBA00023136"/>
    </source>
</evidence>
<dbReference type="PANTHER" id="PTHR14385">
    <property type="entry name" value="CXC CHEMOKINE LIGAND"/>
    <property type="match status" value="1"/>
</dbReference>
<dbReference type="AlphaFoldDB" id="A0A286XY48"/>
<keyword evidence="4" id="KW-0145">Chemotaxis</keyword>
<evidence type="ECO:0000256" key="11">
    <source>
        <dbReference type="ARBA" id="ARBA00023180"/>
    </source>
</evidence>
<keyword evidence="7" id="KW-0732">Signal</keyword>
<dbReference type="Bgee" id="ENSCPOG00000032022">
    <property type="expression patterns" value="Expressed in zone of skin and 13 other cell types or tissues"/>
</dbReference>
<keyword evidence="11" id="KW-0325">Glycoprotein</keyword>
<dbReference type="Proteomes" id="UP000005447">
    <property type="component" value="Unassembled WGS sequence"/>
</dbReference>
<evidence type="ECO:0000256" key="8">
    <source>
        <dbReference type="ARBA" id="ARBA00022989"/>
    </source>
</evidence>
<comment type="similarity">
    <text evidence="2">Belongs to the intercrine alpha (chemokine CxC) family.</text>
</comment>
<dbReference type="OMA" id="CGHAYRK"/>
<dbReference type="STRING" id="10141.ENSCPOP00000030214"/>
<keyword evidence="17" id="KW-1185">Reference proteome</keyword>
<dbReference type="Pfam" id="PF20902">
    <property type="entry name" value="CXCL16"/>
    <property type="match status" value="1"/>
</dbReference>
<feature type="domain" description="C-X-C motif chemokine 16" evidence="15">
    <location>
        <begin position="7"/>
        <end position="96"/>
    </location>
</feature>
<keyword evidence="10" id="KW-1015">Disulfide bond</keyword>
<dbReference type="GO" id="GO:0005041">
    <property type="term" value="F:low-density lipoprotein particle receptor activity"/>
    <property type="evidence" value="ECO:0007669"/>
    <property type="project" value="InterPro"/>
</dbReference>
<dbReference type="EMBL" id="AAKN02044433">
    <property type="status" value="NOT_ANNOTATED_CDS"/>
    <property type="molecule type" value="Genomic_DNA"/>
</dbReference>
<reference evidence="16" key="3">
    <citation type="submission" date="2025-09" db="UniProtKB">
        <authorList>
            <consortium name="Ensembl"/>
        </authorList>
    </citation>
    <scope>IDENTIFICATION</scope>
    <source>
        <strain evidence="16">2N</strain>
    </source>
</reference>
<dbReference type="GO" id="GO:0030335">
    <property type="term" value="P:positive regulation of cell migration"/>
    <property type="evidence" value="ECO:0007669"/>
    <property type="project" value="InterPro"/>
</dbReference>
<evidence type="ECO:0000259" key="15">
    <source>
        <dbReference type="Pfam" id="PF20902"/>
    </source>
</evidence>
<evidence type="ECO:0000256" key="10">
    <source>
        <dbReference type="ARBA" id="ARBA00023157"/>
    </source>
</evidence>
<dbReference type="GO" id="GO:0034341">
    <property type="term" value="P:response to type II interferon"/>
    <property type="evidence" value="ECO:0007669"/>
    <property type="project" value="InterPro"/>
</dbReference>
<evidence type="ECO:0000313" key="17">
    <source>
        <dbReference type="Proteomes" id="UP000005447"/>
    </source>
</evidence>
<evidence type="ECO:0000256" key="1">
    <source>
        <dbReference type="ARBA" id="ARBA00004479"/>
    </source>
</evidence>